<dbReference type="EMBL" id="OX459940">
    <property type="protein sequence ID" value="CAI9174772.1"/>
    <property type="molecule type" value="Genomic_DNA"/>
</dbReference>
<proteinExistence type="predicted"/>
<name>A0ABN8ZLH4_RANTA</name>
<keyword evidence="2" id="KW-1133">Transmembrane helix</keyword>
<keyword evidence="4" id="KW-1185">Reference proteome</keyword>
<accession>A0ABN8ZLH4</accession>
<evidence type="ECO:0000256" key="1">
    <source>
        <dbReference type="SAM" id="MobiDB-lite"/>
    </source>
</evidence>
<gene>
    <name evidence="3" type="ORF">MRATA1EN1_LOCUS23734</name>
</gene>
<dbReference type="Proteomes" id="UP001176941">
    <property type="component" value="Chromosome 4"/>
</dbReference>
<reference evidence="3" key="1">
    <citation type="submission" date="2023-04" db="EMBL/GenBank/DDBJ databases">
        <authorList>
            <consortium name="ELIXIR-Norway"/>
        </authorList>
    </citation>
    <scope>NUCLEOTIDE SEQUENCE [LARGE SCALE GENOMIC DNA]</scope>
</reference>
<organism evidence="3 4">
    <name type="scientific">Rangifer tarandus platyrhynchus</name>
    <name type="common">Svalbard reindeer</name>
    <dbReference type="NCBI Taxonomy" id="3082113"/>
    <lineage>
        <taxon>Eukaryota</taxon>
        <taxon>Metazoa</taxon>
        <taxon>Chordata</taxon>
        <taxon>Craniata</taxon>
        <taxon>Vertebrata</taxon>
        <taxon>Euteleostomi</taxon>
        <taxon>Mammalia</taxon>
        <taxon>Eutheria</taxon>
        <taxon>Laurasiatheria</taxon>
        <taxon>Artiodactyla</taxon>
        <taxon>Ruminantia</taxon>
        <taxon>Pecora</taxon>
        <taxon>Cervidae</taxon>
        <taxon>Odocoileinae</taxon>
        <taxon>Rangifer</taxon>
    </lineage>
</organism>
<evidence type="ECO:0000256" key="2">
    <source>
        <dbReference type="SAM" id="Phobius"/>
    </source>
</evidence>
<evidence type="ECO:0000313" key="4">
    <source>
        <dbReference type="Proteomes" id="UP001176941"/>
    </source>
</evidence>
<evidence type="ECO:0000313" key="3">
    <source>
        <dbReference type="EMBL" id="CAI9174772.1"/>
    </source>
</evidence>
<keyword evidence="2" id="KW-0812">Transmembrane</keyword>
<feature type="transmembrane region" description="Helical" evidence="2">
    <location>
        <begin position="92"/>
        <end position="110"/>
    </location>
</feature>
<feature type="region of interest" description="Disordered" evidence="1">
    <location>
        <begin position="1"/>
        <end position="49"/>
    </location>
</feature>
<sequence length="111" mass="12584">MGFSREEYRSGLPSPPPGDLPNPGIYPRSPTLQADSLPSELPGKPKNKGYTSILKKDTCSPMFITAIFTKTKTWKPSKYLSRDEWLKYTVNIYIYSIYIYCIAQGTILNIL</sequence>
<keyword evidence="2" id="KW-0472">Membrane</keyword>
<protein>
    <submittedName>
        <fullName evidence="3">Uncharacterized protein</fullName>
    </submittedName>
</protein>